<dbReference type="InterPro" id="IPR020785">
    <property type="entry name" value="Ribosomal_uL11_CS"/>
</dbReference>
<evidence type="ECO:0000313" key="11">
    <source>
        <dbReference type="EMBL" id="MBB4907198.1"/>
    </source>
</evidence>
<protein>
    <recommendedName>
        <fullName evidence="7">Large ribosomal subunit protein uL11</fullName>
    </recommendedName>
</protein>
<keyword evidence="2 7" id="KW-0488">Methylation</keyword>
<dbReference type="HAMAP" id="MF_00736">
    <property type="entry name" value="Ribosomal_uL11"/>
    <property type="match status" value="1"/>
</dbReference>
<comment type="subunit">
    <text evidence="7">Part of the ribosomal stalk of the 50S ribosomal subunit. Interacts with L10 and the large rRNA to form the base of the stalk. L10 forms an elongated spine to which L12 dimers bind in a sequential fashion forming a multimeric L10(L12)X complex.</text>
</comment>
<comment type="similarity">
    <text evidence="1 7 8">Belongs to the universal ribosomal protein uL11 family.</text>
</comment>
<dbReference type="CDD" id="cd00349">
    <property type="entry name" value="Ribosomal_L11"/>
    <property type="match status" value="1"/>
</dbReference>
<dbReference type="InterPro" id="IPR020784">
    <property type="entry name" value="Ribosomal_uL11_N"/>
</dbReference>
<evidence type="ECO:0000259" key="10">
    <source>
        <dbReference type="Pfam" id="PF03946"/>
    </source>
</evidence>
<organism evidence="11 12">
    <name type="scientific">Actinophytocola algeriensis</name>
    <dbReference type="NCBI Taxonomy" id="1768010"/>
    <lineage>
        <taxon>Bacteria</taxon>
        <taxon>Bacillati</taxon>
        <taxon>Actinomycetota</taxon>
        <taxon>Actinomycetes</taxon>
        <taxon>Pseudonocardiales</taxon>
        <taxon>Pseudonocardiaceae</taxon>
    </lineage>
</organism>
<evidence type="ECO:0000256" key="8">
    <source>
        <dbReference type="RuleBase" id="RU003978"/>
    </source>
</evidence>
<dbReference type="AlphaFoldDB" id="A0A7W7VEF3"/>
<evidence type="ECO:0000256" key="2">
    <source>
        <dbReference type="ARBA" id="ARBA00022481"/>
    </source>
</evidence>
<accession>A0A7W7VEF3</accession>
<keyword evidence="12" id="KW-1185">Reference proteome</keyword>
<dbReference type="InterPro" id="IPR036769">
    <property type="entry name" value="Ribosomal_uL11_C_sf"/>
</dbReference>
<gene>
    <name evidence="7" type="primary">rplK</name>
    <name evidence="11" type="ORF">FHR82_003418</name>
</gene>
<evidence type="ECO:0000259" key="9">
    <source>
        <dbReference type="Pfam" id="PF00298"/>
    </source>
</evidence>
<dbReference type="Gene3D" id="3.30.1550.10">
    <property type="entry name" value="Ribosomal protein L11/L12, N-terminal domain"/>
    <property type="match status" value="1"/>
</dbReference>
<dbReference type="GO" id="GO:0022625">
    <property type="term" value="C:cytosolic large ribosomal subunit"/>
    <property type="evidence" value="ECO:0007669"/>
    <property type="project" value="TreeGrafter"/>
</dbReference>
<dbReference type="Pfam" id="PF00298">
    <property type="entry name" value="Ribosomal_L11"/>
    <property type="match status" value="1"/>
</dbReference>
<dbReference type="PROSITE" id="PS00359">
    <property type="entry name" value="RIBOSOMAL_L11"/>
    <property type="match status" value="1"/>
</dbReference>
<dbReference type="PANTHER" id="PTHR11661:SF1">
    <property type="entry name" value="LARGE RIBOSOMAL SUBUNIT PROTEIN UL11M"/>
    <property type="match status" value="1"/>
</dbReference>
<reference evidence="11 12" key="1">
    <citation type="submission" date="2020-08" db="EMBL/GenBank/DDBJ databases">
        <title>Genomic Encyclopedia of Type Strains, Phase III (KMG-III): the genomes of soil and plant-associated and newly described type strains.</title>
        <authorList>
            <person name="Whitman W."/>
        </authorList>
    </citation>
    <scope>NUCLEOTIDE SEQUENCE [LARGE SCALE GENOMIC DNA]</scope>
    <source>
        <strain evidence="11 12">CECT 8960</strain>
    </source>
</reference>
<dbReference type="GO" id="GO:0003735">
    <property type="term" value="F:structural constituent of ribosome"/>
    <property type="evidence" value="ECO:0007669"/>
    <property type="project" value="InterPro"/>
</dbReference>
<evidence type="ECO:0000256" key="5">
    <source>
        <dbReference type="ARBA" id="ARBA00022980"/>
    </source>
</evidence>
<sequence length="141" mass="15117">MAPKKKQTFQVTLELPAGDAPMVDLGKMLGQTGVNLVEVKRSYDASTSGQRGDVVPVVVTVFEDRSFELRLKTPPTSFLIRKALGSKGSARPGHDRAGSLTHEQLRAIAERKLPDLNTTDVAAAMRTIAGTARSMGVSIVE</sequence>
<dbReference type="SUPFAM" id="SSF46906">
    <property type="entry name" value="Ribosomal protein L11, C-terminal domain"/>
    <property type="match status" value="1"/>
</dbReference>
<dbReference type="InterPro" id="IPR000911">
    <property type="entry name" value="Ribosomal_uL11"/>
</dbReference>
<dbReference type="Proteomes" id="UP000520767">
    <property type="component" value="Unassembled WGS sequence"/>
</dbReference>
<dbReference type="RefSeq" id="WP_184811303.1">
    <property type="nucleotide sequence ID" value="NZ_JACHJQ010000003.1"/>
</dbReference>
<dbReference type="InterPro" id="IPR020783">
    <property type="entry name" value="Ribosomal_uL11_C"/>
</dbReference>
<dbReference type="Pfam" id="PF03946">
    <property type="entry name" value="Ribosomal_L11_N"/>
    <property type="match status" value="1"/>
</dbReference>
<evidence type="ECO:0000256" key="3">
    <source>
        <dbReference type="ARBA" id="ARBA00022730"/>
    </source>
</evidence>
<dbReference type="InterPro" id="IPR036796">
    <property type="entry name" value="Ribosomal_uL11_N_sf"/>
</dbReference>
<comment type="PTM">
    <text evidence="7">One or more lysine residues are methylated.</text>
</comment>
<keyword evidence="6 7" id="KW-0687">Ribonucleoprotein</keyword>
<evidence type="ECO:0000313" key="12">
    <source>
        <dbReference type="Proteomes" id="UP000520767"/>
    </source>
</evidence>
<evidence type="ECO:0000256" key="7">
    <source>
        <dbReference type="HAMAP-Rule" id="MF_00736"/>
    </source>
</evidence>
<dbReference type="SMART" id="SM00649">
    <property type="entry name" value="RL11"/>
    <property type="match status" value="1"/>
</dbReference>
<comment type="caution">
    <text evidence="11">The sequence shown here is derived from an EMBL/GenBank/DDBJ whole genome shotgun (WGS) entry which is preliminary data.</text>
</comment>
<dbReference type="SUPFAM" id="SSF54747">
    <property type="entry name" value="Ribosomal L11/L12e N-terminal domain"/>
    <property type="match status" value="1"/>
</dbReference>
<proteinExistence type="inferred from homology"/>
<keyword evidence="5 7" id="KW-0689">Ribosomal protein</keyword>
<name>A0A7W7VEF3_9PSEU</name>
<evidence type="ECO:0000256" key="1">
    <source>
        <dbReference type="ARBA" id="ARBA00010537"/>
    </source>
</evidence>
<feature type="domain" description="Large ribosomal subunit protein uL11 C-terminal" evidence="9">
    <location>
        <begin position="72"/>
        <end position="139"/>
    </location>
</feature>
<evidence type="ECO:0000256" key="6">
    <source>
        <dbReference type="ARBA" id="ARBA00023274"/>
    </source>
</evidence>
<keyword evidence="3 7" id="KW-0699">rRNA-binding</keyword>
<dbReference type="GO" id="GO:0006412">
    <property type="term" value="P:translation"/>
    <property type="evidence" value="ECO:0007669"/>
    <property type="project" value="UniProtKB-UniRule"/>
</dbReference>
<feature type="domain" description="Large ribosomal subunit protein uL11 N-terminal" evidence="10">
    <location>
        <begin position="11"/>
        <end position="67"/>
    </location>
</feature>
<dbReference type="EMBL" id="JACHJQ010000003">
    <property type="protein sequence ID" value="MBB4907198.1"/>
    <property type="molecule type" value="Genomic_DNA"/>
</dbReference>
<dbReference type="Gene3D" id="1.10.10.250">
    <property type="entry name" value="Ribosomal protein L11, C-terminal domain"/>
    <property type="match status" value="1"/>
</dbReference>
<dbReference type="PANTHER" id="PTHR11661">
    <property type="entry name" value="60S RIBOSOMAL PROTEIN L12"/>
    <property type="match status" value="1"/>
</dbReference>
<evidence type="ECO:0000256" key="4">
    <source>
        <dbReference type="ARBA" id="ARBA00022884"/>
    </source>
</evidence>
<keyword evidence="4 7" id="KW-0694">RNA-binding</keyword>
<comment type="function">
    <text evidence="7">Forms part of the ribosomal stalk which helps the ribosome interact with GTP-bound translation factors.</text>
</comment>
<dbReference type="GO" id="GO:0070180">
    <property type="term" value="F:large ribosomal subunit rRNA binding"/>
    <property type="evidence" value="ECO:0007669"/>
    <property type="project" value="UniProtKB-UniRule"/>
</dbReference>